<dbReference type="Proteomes" id="UP000186104">
    <property type="component" value="Chromosome"/>
</dbReference>
<dbReference type="PROSITE" id="PS50075">
    <property type="entry name" value="CARRIER"/>
    <property type="match status" value="1"/>
</dbReference>
<dbReference type="NCBIfam" id="NF005480">
    <property type="entry name" value="PRK07081.1"/>
    <property type="match status" value="1"/>
</dbReference>
<dbReference type="AlphaFoldDB" id="A0A173LH86"/>
<dbReference type="InterPro" id="IPR009081">
    <property type="entry name" value="PP-bd_ACP"/>
</dbReference>
<accession>A0A173LH86</accession>
<dbReference type="RefSeq" id="WP_231887335.1">
    <property type="nucleotide sequence ID" value="NZ_CP015961.1"/>
</dbReference>
<protein>
    <submittedName>
        <fullName evidence="2">Aminoacyl carrier protein</fullName>
    </submittedName>
</protein>
<dbReference type="EMBL" id="CP015961">
    <property type="protein sequence ID" value="ANI91233.1"/>
    <property type="molecule type" value="Genomic_DNA"/>
</dbReference>
<dbReference type="STRING" id="499555.BJL86_0423"/>
<evidence type="ECO:0000313" key="2">
    <source>
        <dbReference type="EMBL" id="ANI91233.1"/>
    </source>
</evidence>
<name>A0A173LH86_9ACTN</name>
<gene>
    <name evidence="2" type="ORF">BJL86_0423</name>
</gene>
<keyword evidence="3" id="KW-1185">Reference proteome</keyword>
<dbReference type="Pfam" id="PF00550">
    <property type="entry name" value="PP-binding"/>
    <property type="match status" value="1"/>
</dbReference>
<reference evidence="2 3" key="1">
    <citation type="submission" date="2016-06" db="EMBL/GenBank/DDBJ databases">
        <title>Complete genome sequence of a saline-alkali tolerant type strain Dietzia timorensis ID05-A0528T.</title>
        <authorList>
            <person name="Wu X."/>
        </authorList>
    </citation>
    <scope>NUCLEOTIDE SEQUENCE [LARGE SCALE GENOMIC DNA]</scope>
    <source>
        <strain evidence="2 3">ID05-A0528</strain>
    </source>
</reference>
<dbReference type="KEGG" id="dtm:BJL86_0423"/>
<dbReference type="Gene3D" id="1.10.1200.10">
    <property type="entry name" value="ACP-like"/>
    <property type="match status" value="1"/>
</dbReference>
<sequence length="87" mass="9046">MNTGSEPSVAAIREVLDEATTGAIDAQEIATDADLYAAGLTSHQAVQVMLGLEDHFDIELPDELMVGATFASIDSIRAAVASVVDGR</sequence>
<dbReference type="InterPro" id="IPR036736">
    <property type="entry name" value="ACP-like_sf"/>
</dbReference>
<dbReference type="SUPFAM" id="SSF47336">
    <property type="entry name" value="ACP-like"/>
    <property type="match status" value="1"/>
</dbReference>
<evidence type="ECO:0000259" key="1">
    <source>
        <dbReference type="PROSITE" id="PS50075"/>
    </source>
</evidence>
<feature type="domain" description="Carrier" evidence="1">
    <location>
        <begin position="6"/>
        <end position="87"/>
    </location>
</feature>
<evidence type="ECO:0000313" key="3">
    <source>
        <dbReference type="Proteomes" id="UP000186104"/>
    </source>
</evidence>
<organism evidence="2 3">
    <name type="scientific">Dietzia timorensis</name>
    <dbReference type="NCBI Taxonomy" id="499555"/>
    <lineage>
        <taxon>Bacteria</taxon>
        <taxon>Bacillati</taxon>
        <taxon>Actinomycetota</taxon>
        <taxon>Actinomycetes</taxon>
        <taxon>Mycobacteriales</taxon>
        <taxon>Dietziaceae</taxon>
        <taxon>Dietzia</taxon>
    </lineage>
</organism>
<proteinExistence type="predicted"/>